<keyword evidence="5" id="KW-0811">Translocation</keyword>
<reference evidence="6 7" key="1">
    <citation type="submission" date="2020-02" db="EMBL/GenBank/DDBJ databases">
        <title>Comparative genomics of sulfur disproportionating microorganisms.</title>
        <authorList>
            <person name="Ward L.M."/>
            <person name="Bertran E."/>
            <person name="Johnston D.T."/>
        </authorList>
    </citation>
    <scope>NUCLEOTIDE SEQUENCE [LARGE SCALE GENOMIC DNA]</scope>
    <source>
        <strain evidence="6 7">DSM 100025</strain>
    </source>
</reference>
<comment type="similarity">
    <text evidence="5">Belongs to the TatC family.</text>
</comment>
<comment type="function">
    <text evidence="5">Part of the twin-arginine translocation (Tat) system that transports large folded proteins containing a characteristic twin-arginine motif in their signal peptide across membranes.</text>
</comment>
<evidence type="ECO:0000256" key="4">
    <source>
        <dbReference type="ARBA" id="ARBA00023136"/>
    </source>
</evidence>
<feature type="transmembrane region" description="Helical" evidence="5">
    <location>
        <begin position="62"/>
        <end position="86"/>
    </location>
</feature>
<evidence type="ECO:0000256" key="3">
    <source>
        <dbReference type="ARBA" id="ARBA00022989"/>
    </source>
</evidence>
<evidence type="ECO:0000256" key="2">
    <source>
        <dbReference type="ARBA" id="ARBA00022692"/>
    </source>
</evidence>
<keyword evidence="5" id="KW-0813">Transport</keyword>
<dbReference type="RefSeq" id="WP_163298323.1">
    <property type="nucleotide sequence ID" value="NZ_JAAGRR010000039.1"/>
</dbReference>
<dbReference type="EMBL" id="JAAGRR010000039">
    <property type="protein sequence ID" value="NDY42177.1"/>
    <property type="molecule type" value="Genomic_DNA"/>
</dbReference>
<dbReference type="Proteomes" id="UP000469346">
    <property type="component" value="Unassembled WGS sequence"/>
</dbReference>
<comment type="caution">
    <text evidence="6">The sequence shown here is derived from an EMBL/GenBank/DDBJ whole genome shotgun (WGS) entry which is preliminary data.</text>
</comment>
<dbReference type="GO" id="GO:0033281">
    <property type="term" value="C:TAT protein transport complex"/>
    <property type="evidence" value="ECO:0007669"/>
    <property type="project" value="UniProtKB-UniRule"/>
</dbReference>
<comment type="subunit">
    <text evidence="5">Forms a complex with TatA.</text>
</comment>
<dbReference type="PRINTS" id="PR01840">
    <property type="entry name" value="TATCFAMILY"/>
</dbReference>
<comment type="subcellular location">
    <subcellularLocation>
        <location evidence="5">Cell membrane</location>
        <topology evidence="5">Multi-pass membrane protein</topology>
    </subcellularLocation>
    <subcellularLocation>
        <location evidence="1">Membrane</location>
        <topology evidence="1">Multi-pass membrane protein</topology>
    </subcellularLocation>
</comment>
<keyword evidence="2 5" id="KW-0812">Transmembrane</keyword>
<keyword evidence="3 5" id="KW-1133">Transmembrane helix</keyword>
<evidence type="ECO:0000256" key="1">
    <source>
        <dbReference type="ARBA" id="ARBA00004141"/>
    </source>
</evidence>
<keyword evidence="5" id="KW-1003">Cell membrane</keyword>
<keyword evidence="7" id="KW-1185">Reference proteome</keyword>
<keyword evidence="4 5" id="KW-0472">Membrane</keyword>
<dbReference type="PANTHER" id="PTHR30371:SF0">
    <property type="entry name" value="SEC-INDEPENDENT PROTEIN TRANSLOCASE PROTEIN TATC, CHLOROPLASTIC-RELATED"/>
    <property type="match status" value="1"/>
</dbReference>
<feature type="transmembrane region" description="Helical" evidence="5">
    <location>
        <begin position="151"/>
        <end position="176"/>
    </location>
</feature>
<accession>A0A6N9TRU9</accession>
<evidence type="ECO:0000313" key="6">
    <source>
        <dbReference type="EMBL" id="NDY42177.1"/>
    </source>
</evidence>
<protein>
    <recommendedName>
        <fullName evidence="5">Sec-independent protein translocase protein TatC</fullName>
    </recommendedName>
</protein>
<dbReference type="AlphaFoldDB" id="A0A6N9TRU9"/>
<evidence type="ECO:0000313" key="7">
    <source>
        <dbReference type="Proteomes" id="UP000469346"/>
    </source>
</evidence>
<keyword evidence="5" id="KW-0653">Protein transport</keyword>
<feature type="transmembrane region" description="Helical" evidence="5">
    <location>
        <begin position="210"/>
        <end position="231"/>
    </location>
</feature>
<sequence>MTAAGEATLLQRVWLLLVHLRRFLLEGAVATGLATAAVYFYSPELLRFLQGHLDQRLAFFGVLEPVVALLKLSLVTALALLAPWFLWRLAGALRAVFGLSRRFAFFFLPAALVLFYGGAAFCFFVTLPFGVDFLLGYQSPHLRPVISVGKFVNFVGLFLLAFGIVFELPLVMTLLCRLRICGVETFRRYRRFAVLAIAVLAAVLTPTPDVFNMALMGVPLYLLYEVGVLVARLTGPRSA</sequence>
<dbReference type="HAMAP" id="MF_00902">
    <property type="entry name" value="TatC"/>
    <property type="match status" value="1"/>
</dbReference>
<dbReference type="Pfam" id="PF00902">
    <property type="entry name" value="TatC"/>
    <property type="match status" value="1"/>
</dbReference>
<dbReference type="GO" id="GO:0009977">
    <property type="term" value="F:proton motive force dependent protein transmembrane transporter activity"/>
    <property type="evidence" value="ECO:0007669"/>
    <property type="project" value="TreeGrafter"/>
</dbReference>
<dbReference type="GO" id="GO:0043953">
    <property type="term" value="P:protein transport by the Tat complex"/>
    <property type="evidence" value="ECO:0007669"/>
    <property type="project" value="UniProtKB-UniRule"/>
</dbReference>
<dbReference type="GO" id="GO:0065002">
    <property type="term" value="P:intracellular protein transmembrane transport"/>
    <property type="evidence" value="ECO:0007669"/>
    <property type="project" value="TreeGrafter"/>
</dbReference>
<feature type="transmembrane region" description="Helical" evidence="5">
    <location>
        <begin position="188"/>
        <end position="204"/>
    </location>
</feature>
<proteinExistence type="inferred from homology"/>
<dbReference type="InterPro" id="IPR002033">
    <property type="entry name" value="TatC"/>
</dbReference>
<evidence type="ECO:0000256" key="5">
    <source>
        <dbReference type="HAMAP-Rule" id="MF_00902"/>
    </source>
</evidence>
<feature type="transmembrane region" description="Helical" evidence="5">
    <location>
        <begin position="106"/>
        <end position="131"/>
    </location>
</feature>
<dbReference type="PANTHER" id="PTHR30371">
    <property type="entry name" value="SEC-INDEPENDENT PROTEIN TRANSLOCASE PROTEIN TATC"/>
    <property type="match status" value="1"/>
</dbReference>
<organism evidence="6 7">
    <name type="scientific">Dissulfurirhabdus thermomarina</name>
    <dbReference type="NCBI Taxonomy" id="1765737"/>
    <lineage>
        <taxon>Bacteria</taxon>
        <taxon>Deltaproteobacteria</taxon>
        <taxon>Dissulfurirhabdaceae</taxon>
        <taxon>Dissulfurirhabdus</taxon>
    </lineage>
</organism>
<gene>
    <name evidence="5" type="primary">tatC</name>
    <name evidence="6" type="ORF">G3N55_04865</name>
</gene>
<name>A0A6N9TRU9_DISTH</name>
<feature type="transmembrane region" description="Helical" evidence="5">
    <location>
        <begin position="23"/>
        <end position="42"/>
    </location>
</feature>